<keyword evidence="1" id="KW-0812">Transmembrane</keyword>
<dbReference type="AlphaFoldDB" id="A0A2N3WN81"/>
<comment type="caution">
    <text evidence="2">The sequence shown here is derived from an EMBL/GenBank/DDBJ whole genome shotgun (WGS) entry which is preliminary data.</text>
</comment>
<feature type="transmembrane region" description="Helical" evidence="1">
    <location>
        <begin position="133"/>
        <end position="155"/>
    </location>
</feature>
<feature type="transmembrane region" description="Helical" evidence="1">
    <location>
        <begin position="167"/>
        <end position="189"/>
    </location>
</feature>
<evidence type="ECO:0000256" key="1">
    <source>
        <dbReference type="SAM" id="Phobius"/>
    </source>
</evidence>
<keyword evidence="3" id="KW-1185">Reference proteome</keyword>
<dbReference type="Proteomes" id="UP000233750">
    <property type="component" value="Unassembled WGS sequence"/>
</dbReference>
<feature type="transmembrane region" description="Helical" evidence="1">
    <location>
        <begin position="195"/>
        <end position="219"/>
    </location>
</feature>
<organism evidence="2 3">
    <name type="scientific">Amycolatopsis echigonensis</name>
    <dbReference type="NCBI Taxonomy" id="2576905"/>
    <lineage>
        <taxon>Bacteria</taxon>
        <taxon>Bacillati</taxon>
        <taxon>Actinomycetota</taxon>
        <taxon>Actinomycetes</taxon>
        <taxon>Pseudonocardiales</taxon>
        <taxon>Pseudonocardiaceae</taxon>
        <taxon>Amycolatopsis</taxon>
    </lineage>
</organism>
<evidence type="ECO:0000313" key="3">
    <source>
        <dbReference type="Proteomes" id="UP000233750"/>
    </source>
</evidence>
<accession>A0A2N3WN81</accession>
<proteinExistence type="predicted"/>
<sequence>MNTKIKLLCAWSGPATVVLALTGWLIAGVLPMPPAAHQSATEIANFYGDSSSKVLFGLILSALAVGLVFPLIALIGVHMVRMEGRTPLLTFLQLVTGAATGVLLLIPLLMMAVCAFRPDRAPDLTLMLNDLAWLLFITPIAPFMIQNIAIGLAVLRDRNPEPVLPRWVGYLNFWVAFLFVPDVLAYFFYSGPFAWQGIFVFWLALTAYAVWLVVMGLVLRRAVLRAEVPSGEASEPVPS</sequence>
<keyword evidence="1" id="KW-0472">Membrane</keyword>
<name>A0A2N3WN81_9PSEU</name>
<feature type="transmembrane region" description="Helical" evidence="1">
    <location>
        <begin position="89"/>
        <end position="113"/>
    </location>
</feature>
<dbReference type="RefSeq" id="WP_208637459.1">
    <property type="nucleotide sequence ID" value="NZ_JACJHR010000061.1"/>
</dbReference>
<reference evidence="2 3" key="1">
    <citation type="submission" date="2017-12" db="EMBL/GenBank/DDBJ databases">
        <title>Sequencing the genomes of 1000 Actinobacteria strains.</title>
        <authorList>
            <person name="Klenk H.-P."/>
        </authorList>
    </citation>
    <scope>NUCLEOTIDE SEQUENCE [LARGE SCALE GENOMIC DNA]</scope>
    <source>
        <strain evidence="2 3">DSM 45165</strain>
    </source>
</reference>
<gene>
    <name evidence="2" type="ORF">ATK30_6243</name>
</gene>
<feature type="transmembrane region" description="Helical" evidence="1">
    <location>
        <begin position="54"/>
        <end position="77"/>
    </location>
</feature>
<protein>
    <submittedName>
        <fullName evidence="2">Uncharacterized protein</fullName>
    </submittedName>
</protein>
<keyword evidence="1" id="KW-1133">Transmembrane helix</keyword>
<dbReference type="EMBL" id="PJMY01000003">
    <property type="protein sequence ID" value="PKV95328.1"/>
    <property type="molecule type" value="Genomic_DNA"/>
</dbReference>
<evidence type="ECO:0000313" key="2">
    <source>
        <dbReference type="EMBL" id="PKV95328.1"/>
    </source>
</evidence>